<dbReference type="PROSITE" id="PS50013">
    <property type="entry name" value="CHROMO_2"/>
    <property type="match status" value="1"/>
</dbReference>
<dbReference type="GO" id="GO:0005634">
    <property type="term" value="C:nucleus"/>
    <property type="evidence" value="ECO:0007669"/>
    <property type="project" value="UniProtKB-SubCell"/>
</dbReference>
<feature type="region of interest" description="Disordered" evidence="3">
    <location>
        <begin position="87"/>
        <end position="113"/>
    </location>
</feature>
<evidence type="ECO:0000313" key="6">
    <source>
        <dbReference type="Proteomes" id="UP000198287"/>
    </source>
</evidence>
<dbReference type="OrthoDB" id="1918685at2759"/>
<dbReference type="InterPro" id="IPR023780">
    <property type="entry name" value="Chromo_domain"/>
</dbReference>
<dbReference type="SUPFAM" id="SSF54160">
    <property type="entry name" value="Chromo domain-like"/>
    <property type="match status" value="1"/>
</dbReference>
<dbReference type="PANTHER" id="PTHR22812">
    <property type="entry name" value="CHROMOBOX PROTEIN"/>
    <property type="match status" value="1"/>
</dbReference>
<dbReference type="Gene3D" id="2.40.50.40">
    <property type="match status" value="1"/>
</dbReference>
<dbReference type="CDD" id="cd18631">
    <property type="entry name" value="CD_HP1_like"/>
    <property type="match status" value="1"/>
</dbReference>
<dbReference type="InterPro" id="IPR051219">
    <property type="entry name" value="Heterochromatin_chromo-domain"/>
</dbReference>
<comment type="caution">
    <text evidence="5">The sequence shown here is derived from an EMBL/GenBank/DDBJ whole genome shotgun (WGS) entry which is preliminary data.</text>
</comment>
<comment type="subcellular location">
    <subcellularLocation>
        <location evidence="1">Nucleus</location>
    </subcellularLocation>
</comment>
<organism evidence="5 6">
    <name type="scientific">Folsomia candida</name>
    <name type="common">Springtail</name>
    <dbReference type="NCBI Taxonomy" id="158441"/>
    <lineage>
        <taxon>Eukaryota</taxon>
        <taxon>Metazoa</taxon>
        <taxon>Ecdysozoa</taxon>
        <taxon>Arthropoda</taxon>
        <taxon>Hexapoda</taxon>
        <taxon>Collembola</taxon>
        <taxon>Entomobryomorpha</taxon>
        <taxon>Isotomoidea</taxon>
        <taxon>Isotomidae</taxon>
        <taxon>Proisotominae</taxon>
        <taxon>Folsomia</taxon>
    </lineage>
</organism>
<proteinExistence type="predicted"/>
<evidence type="ECO:0000256" key="2">
    <source>
        <dbReference type="ARBA" id="ARBA00023242"/>
    </source>
</evidence>
<dbReference type="EMBL" id="LNIX01000012">
    <property type="protein sequence ID" value="OXA47825.1"/>
    <property type="molecule type" value="Genomic_DNA"/>
</dbReference>
<evidence type="ECO:0000256" key="3">
    <source>
        <dbReference type="SAM" id="MobiDB-lite"/>
    </source>
</evidence>
<protein>
    <submittedName>
        <fullName evidence="5">Chromobox protein 3</fullName>
    </submittedName>
</protein>
<dbReference type="Proteomes" id="UP000198287">
    <property type="component" value="Unassembled WGS sequence"/>
</dbReference>
<dbReference type="STRING" id="158441.A0A226DQM6"/>
<dbReference type="PROSITE" id="PS00598">
    <property type="entry name" value="CHROMO_1"/>
    <property type="match status" value="1"/>
</dbReference>
<sequence>MDTQVSQRVNKLYQQLNVLQEFIELKFGSDYKEFQKFKAANPTKVKMVVEVDSSNLNFDPRPNQSLLPHWDNNVAGDEGDVKVEIVTRDDDDDDDDDDGDEDDLAVGQDPLINSGPSIIYGNNCSPGTSAANNLSLLGPYNADEMDNYKQVLMWHIESSQQLSDLVCDVNAKNYVEAATASTLIKEFVGKLVQIKGDSPSSREQKLFAMAIVEIIPAWRYPGTPDGIDILYDEVNRSGLIQAKLRNIHKSMKSNNRTAEPPRKRSIVDSGGPKAKKPAKVVEELPPMPTTDFQPLIQQLNAACPQTGFLEIKKLMSETLAHRNHLRRTNNDAILKLYPKFKHCNFLVNFEFSLLFQDASHKFLQIWPKFAKRLLDHVKQIKQTPAMAKFFATEADKWDESILALLTLLQFIPPAAQGKGKGGRAKIEDARDLVVTFYPTGTPYHSILDTWKAEKTQPNLVCMGTSTSTISSYFIISDRTMIPIEATTSTEAIDTLFKTHYVFAAEYDKNLVGLWKFIQVYIYQLDVTTTNLPRKVKEVFAQLSGYMGTELGVVQAGRRYCYAGGVAFSFYSSAGLKVIQELKMARIPYDAEEVDVFIVEKILDKRIVHGKPEYLLKWFGYTDEDNTWEPMENLDCYELIEAFEAAGNPRLNGPRPRRK</sequence>
<keyword evidence="6" id="KW-1185">Reference proteome</keyword>
<keyword evidence="2" id="KW-0539">Nucleus</keyword>
<feature type="region of interest" description="Disordered" evidence="3">
    <location>
        <begin position="250"/>
        <end position="278"/>
    </location>
</feature>
<dbReference type="InterPro" id="IPR023779">
    <property type="entry name" value="Chromodomain_CS"/>
</dbReference>
<dbReference type="InterPro" id="IPR000953">
    <property type="entry name" value="Chromo/chromo_shadow_dom"/>
</dbReference>
<dbReference type="InterPro" id="IPR016197">
    <property type="entry name" value="Chromo-like_dom_sf"/>
</dbReference>
<accession>A0A226DQM6</accession>
<name>A0A226DQM6_FOLCA</name>
<dbReference type="Pfam" id="PF00385">
    <property type="entry name" value="Chromo"/>
    <property type="match status" value="1"/>
</dbReference>
<evidence type="ECO:0000256" key="1">
    <source>
        <dbReference type="ARBA" id="ARBA00004123"/>
    </source>
</evidence>
<feature type="domain" description="Chromo" evidence="4">
    <location>
        <begin position="596"/>
        <end position="654"/>
    </location>
</feature>
<feature type="compositionally biased region" description="Acidic residues" evidence="3">
    <location>
        <begin position="89"/>
        <end position="104"/>
    </location>
</feature>
<reference evidence="5 6" key="1">
    <citation type="submission" date="2015-12" db="EMBL/GenBank/DDBJ databases">
        <title>The genome of Folsomia candida.</title>
        <authorList>
            <person name="Faddeeva A."/>
            <person name="Derks M.F."/>
            <person name="Anvar Y."/>
            <person name="Smit S."/>
            <person name="Van Straalen N."/>
            <person name="Roelofs D."/>
        </authorList>
    </citation>
    <scope>NUCLEOTIDE SEQUENCE [LARGE SCALE GENOMIC DNA]</scope>
    <source>
        <strain evidence="5 6">VU population</strain>
        <tissue evidence="5">Whole body</tissue>
    </source>
</reference>
<evidence type="ECO:0000259" key="4">
    <source>
        <dbReference type="PROSITE" id="PS50013"/>
    </source>
</evidence>
<dbReference type="GO" id="GO:0005694">
    <property type="term" value="C:chromosome"/>
    <property type="evidence" value="ECO:0007669"/>
    <property type="project" value="UniProtKB-ARBA"/>
</dbReference>
<dbReference type="AlphaFoldDB" id="A0A226DQM6"/>
<gene>
    <name evidence="5" type="ORF">Fcan01_17377</name>
</gene>
<evidence type="ECO:0000313" key="5">
    <source>
        <dbReference type="EMBL" id="OXA47825.1"/>
    </source>
</evidence>
<dbReference type="SMART" id="SM00298">
    <property type="entry name" value="CHROMO"/>
    <property type="match status" value="1"/>
</dbReference>